<keyword evidence="3" id="KW-1185">Reference proteome</keyword>
<feature type="compositionally biased region" description="Basic and acidic residues" evidence="1">
    <location>
        <begin position="130"/>
        <end position="139"/>
    </location>
</feature>
<dbReference type="InParanoid" id="A0A409XGA8"/>
<proteinExistence type="predicted"/>
<feature type="region of interest" description="Disordered" evidence="1">
    <location>
        <begin position="130"/>
        <end position="168"/>
    </location>
</feature>
<protein>
    <submittedName>
        <fullName evidence="2">Uncharacterized protein</fullName>
    </submittedName>
</protein>
<comment type="caution">
    <text evidence="2">The sequence shown here is derived from an EMBL/GenBank/DDBJ whole genome shotgun (WGS) entry which is preliminary data.</text>
</comment>
<name>A0A409XGA8_PSICY</name>
<dbReference type="Proteomes" id="UP000283269">
    <property type="component" value="Unassembled WGS sequence"/>
</dbReference>
<gene>
    <name evidence="2" type="ORF">CVT25_008234</name>
</gene>
<reference evidence="2 3" key="1">
    <citation type="journal article" date="2018" name="Evol. Lett.">
        <title>Horizontal gene cluster transfer increased hallucinogenic mushroom diversity.</title>
        <authorList>
            <person name="Reynolds H.T."/>
            <person name="Vijayakumar V."/>
            <person name="Gluck-Thaler E."/>
            <person name="Korotkin H.B."/>
            <person name="Matheny P.B."/>
            <person name="Slot J.C."/>
        </authorList>
    </citation>
    <scope>NUCLEOTIDE SEQUENCE [LARGE SCALE GENOMIC DNA]</scope>
    <source>
        <strain evidence="2 3">2631</strain>
    </source>
</reference>
<feature type="region of interest" description="Disordered" evidence="1">
    <location>
        <begin position="27"/>
        <end position="95"/>
    </location>
</feature>
<dbReference type="AlphaFoldDB" id="A0A409XGA8"/>
<evidence type="ECO:0000313" key="3">
    <source>
        <dbReference type="Proteomes" id="UP000283269"/>
    </source>
</evidence>
<feature type="compositionally biased region" description="Basic residues" evidence="1">
    <location>
        <begin position="29"/>
        <end position="41"/>
    </location>
</feature>
<accession>A0A409XGA8</accession>
<feature type="compositionally biased region" description="Acidic residues" evidence="1">
    <location>
        <begin position="150"/>
        <end position="168"/>
    </location>
</feature>
<evidence type="ECO:0000256" key="1">
    <source>
        <dbReference type="SAM" id="MobiDB-lite"/>
    </source>
</evidence>
<organism evidence="2 3">
    <name type="scientific">Psilocybe cyanescens</name>
    <dbReference type="NCBI Taxonomy" id="93625"/>
    <lineage>
        <taxon>Eukaryota</taxon>
        <taxon>Fungi</taxon>
        <taxon>Dikarya</taxon>
        <taxon>Basidiomycota</taxon>
        <taxon>Agaricomycotina</taxon>
        <taxon>Agaricomycetes</taxon>
        <taxon>Agaricomycetidae</taxon>
        <taxon>Agaricales</taxon>
        <taxon>Agaricineae</taxon>
        <taxon>Strophariaceae</taxon>
        <taxon>Psilocybe</taxon>
    </lineage>
</organism>
<sequence>MVLSAKEKKESHRVSCAKYYEKNKEALRRGSKLRMRKRRAQMHQLRSSKSPSPKPTRDHSPSPAPQTEIAPASQQVDLNRKPRRQSSSMALYDGRTLAEHREYKARLAAGDTSQFDAWFNRAPRTGMTYRQREREHSVDSHYSLPIASDSEAELDMDTDGGSDECSGEIDCECPECQVN</sequence>
<evidence type="ECO:0000313" key="2">
    <source>
        <dbReference type="EMBL" id="PPQ89794.1"/>
    </source>
</evidence>
<dbReference type="EMBL" id="NHYD01001823">
    <property type="protein sequence ID" value="PPQ89794.1"/>
    <property type="molecule type" value="Genomic_DNA"/>
</dbReference>